<dbReference type="GO" id="GO:0020037">
    <property type="term" value="F:heme binding"/>
    <property type="evidence" value="ECO:0007669"/>
    <property type="project" value="InterPro"/>
</dbReference>
<accession>A0A1F2UKM5</accession>
<sequence>MIYRKARNRIILGVVLVGTMLAGASSLVLAQDTAKLVEERCTECHTADRWKNKKKTEKQWTQIIDQMVRYGAQLNDSEASLTVEYLTAMSSGKIKQPTTTTTKVRPKPVVSTTVEGNDANALKTTTTVTEPPTTTTLVTTPTTVLAVAVTPPTDNVPGQQAETGVEMVWYLLGGGMLLGSGISLRNKDRQLNN</sequence>
<dbReference type="InterPro" id="IPR036909">
    <property type="entry name" value="Cyt_c-like_dom_sf"/>
</dbReference>
<comment type="caution">
    <text evidence="2">The sequence shown here is derived from an EMBL/GenBank/DDBJ whole genome shotgun (WGS) entry which is preliminary data.</text>
</comment>
<dbReference type="AlphaFoldDB" id="A0A1F2UKM5"/>
<feature type="chain" id="PRO_5038410852" description="Quinohemoprotein amine dehydrogenase alpha subunit haem binding domain-containing protein" evidence="1">
    <location>
        <begin position="31"/>
        <end position="193"/>
    </location>
</feature>
<evidence type="ECO:0008006" key="4">
    <source>
        <dbReference type="Google" id="ProtNLM"/>
    </source>
</evidence>
<name>A0A1F2UKM5_9ACTN</name>
<evidence type="ECO:0000313" key="3">
    <source>
        <dbReference type="Proteomes" id="UP000178086"/>
    </source>
</evidence>
<dbReference type="GO" id="GO:0009055">
    <property type="term" value="F:electron transfer activity"/>
    <property type="evidence" value="ECO:0007669"/>
    <property type="project" value="InterPro"/>
</dbReference>
<dbReference type="EMBL" id="MELI01000064">
    <property type="protein sequence ID" value="OFW33551.1"/>
    <property type="molecule type" value="Genomic_DNA"/>
</dbReference>
<evidence type="ECO:0000313" key="2">
    <source>
        <dbReference type="EMBL" id="OFW33551.1"/>
    </source>
</evidence>
<organism evidence="2 3">
    <name type="scientific">Candidatus Aquicultor primus</name>
    <dbReference type="NCBI Taxonomy" id="1797195"/>
    <lineage>
        <taxon>Bacteria</taxon>
        <taxon>Bacillati</taxon>
        <taxon>Actinomycetota</taxon>
        <taxon>Candidatus Aquicultoria</taxon>
        <taxon>Candidatus Aquicultorales</taxon>
        <taxon>Candidatus Aquicultoraceae</taxon>
        <taxon>Candidatus Aquicultor</taxon>
    </lineage>
</organism>
<protein>
    <recommendedName>
        <fullName evidence="4">Quinohemoprotein amine dehydrogenase alpha subunit haem binding domain-containing protein</fullName>
    </recommendedName>
</protein>
<proteinExistence type="predicted"/>
<reference evidence="2 3" key="1">
    <citation type="journal article" date="2016" name="Nat. Commun.">
        <title>Thousands of microbial genomes shed light on interconnected biogeochemical processes in an aquifer system.</title>
        <authorList>
            <person name="Anantharaman K."/>
            <person name="Brown C.T."/>
            <person name="Hug L.A."/>
            <person name="Sharon I."/>
            <person name="Castelle C.J."/>
            <person name="Probst A.J."/>
            <person name="Thomas B.C."/>
            <person name="Singh A."/>
            <person name="Wilkins M.J."/>
            <person name="Karaoz U."/>
            <person name="Brodie E.L."/>
            <person name="Williams K.H."/>
            <person name="Hubbard S.S."/>
            <person name="Banfield J.F."/>
        </authorList>
    </citation>
    <scope>NUCLEOTIDE SEQUENCE [LARGE SCALE GENOMIC DNA]</scope>
</reference>
<feature type="signal peptide" evidence="1">
    <location>
        <begin position="1"/>
        <end position="30"/>
    </location>
</feature>
<dbReference type="Proteomes" id="UP000178086">
    <property type="component" value="Unassembled WGS sequence"/>
</dbReference>
<dbReference type="Gene3D" id="1.10.760.10">
    <property type="entry name" value="Cytochrome c-like domain"/>
    <property type="match status" value="1"/>
</dbReference>
<gene>
    <name evidence="2" type="ORF">A2074_03340</name>
</gene>
<dbReference type="SUPFAM" id="SSF46626">
    <property type="entry name" value="Cytochrome c"/>
    <property type="match status" value="1"/>
</dbReference>
<evidence type="ECO:0000256" key="1">
    <source>
        <dbReference type="SAM" id="SignalP"/>
    </source>
</evidence>
<keyword evidence="1" id="KW-0732">Signal</keyword>